<dbReference type="Gene3D" id="2.60.40.2700">
    <property type="match status" value="1"/>
</dbReference>
<feature type="chain" id="PRO_5015859753" description="Ig-like domain-containing protein" evidence="9">
    <location>
        <begin position="24"/>
        <end position="1118"/>
    </location>
</feature>
<protein>
    <recommendedName>
        <fullName evidence="15">Ig-like domain-containing protein</fullName>
    </recommendedName>
</protein>
<accession>A0A2W2AWD8</accession>
<feature type="domain" description="Secretion system C-terminal sorting" evidence="11">
    <location>
        <begin position="1043"/>
        <end position="1109"/>
    </location>
</feature>
<keyword evidence="4 9" id="KW-0732">Signal</keyword>
<dbReference type="GO" id="GO:0046872">
    <property type="term" value="F:metal ion binding"/>
    <property type="evidence" value="ECO:0007669"/>
    <property type="project" value="UniProtKB-KW"/>
</dbReference>
<dbReference type="EMBL" id="QKTW01000018">
    <property type="protein sequence ID" value="PZF72284.1"/>
    <property type="molecule type" value="Genomic_DNA"/>
</dbReference>
<keyword evidence="2" id="KW-0645">Protease</keyword>
<feature type="signal peptide" evidence="9">
    <location>
        <begin position="1"/>
        <end position="23"/>
    </location>
</feature>
<keyword evidence="8" id="KW-1015">Disulfide bond</keyword>
<dbReference type="InterPro" id="IPR008754">
    <property type="entry name" value="Peptidase_M43"/>
</dbReference>
<evidence type="ECO:0000256" key="1">
    <source>
        <dbReference type="ARBA" id="ARBA00008721"/>
    </source>
</evidence>
<gene>
    <name evidence="13" type="ORF">DN068_13050</name>
</gene>
<keyword evidence="3" id="KW-0479">Metal-binding</keyword>
<name>A0A2W2AWD8_9BACT</name>
<keyword evidence="14" id="KW-1185">Reference proteome</keyword>
<dbReference type="Pfam" id="PF18962">
    <property type="entry name" value="Por_Secre_tail"/>
    <property type="match status" value="1"/>
</dbReference>
<dbReference type="GO" id="GO:0006508">
    <property type="term" value="P:proteolysis"/>
    <property type="evidence" value="ECO:0007669"/>
    <property type="project" value="UniProtKB-KW"/>
</dbReference>
<dbReference type="PANTHER" id="PTHR47466">
    <property type="match status" value="1"/>
</dbReference>
<dbReference type="Pfam" id="PF05572">
    <property type="entry name" value="Peptidase_M43"/>
    <property type="match status" value="1"/>
</dbReference>
<dbReference type="InterPro" id="IPR024079">
    <property type="entry name" value="MetalloPept_cat_dom_sf"/>
</dbReference>
<comment type="similarity">
    <text evidence="1">Belongs to the peptidase M43B family.</text>
</comment>
<dbReference type="PANTHER" id="PTHR47466:SF1">
    <property type="entry name" value="METALLOPROTEASE MEP1 (AFU_ORTHOLOGUE AFUA_1G07730)-RELATED"/>
    <property type="match status" value="1"/>
</dbReference>
<dbReference type="RefSeq" id="WP_110999379.1">
    <property type="nucleotide sequence ID" value="NZ_QKTW01000018.1"/>
</dbReference>
<feature type="domain" description="GEVED" evidence="12">
    <location>
        <begin position="427"/>
        <end position="498"/>
    </location>
</feature>
<sequence>MIRKITLLFLACCSAVLSAKAQAVCGFDAIHQHMMTTNPAYNQSIQQNAMQWAQHMQSLSNPNALILNTAGGTVYEIPVVVHVMNTGGAIGSIYNPTDAQIISMIDYLNKSYAATWSGYPDSTNGGAYIPLRFKLAQRDPNCGSTSGIDRYTVTNQQYINSGVNGNINGNVGGLDDTTLKNYDRWPTYDYYNIWIVNKIDGEDGTTPGQVFTAGFAYFAGAAPVYDGTIMLATQSNAGDITLPHEIGHAMGLYHTFQGGTTSSCPANNNCNTDGDQVCDTEPMMEYSPGTCPNGINPCTNAAWQNTQRNFMNYSNCQNRFTAGQRTKVIFNLTSLRSGLLSSLGATPPAATSVIAAQCTPTITNSGNQYDIGPRSVKVSDLQANSGGYTTDGYKVFYDRTCSQRANLMVGVNYTITVQTNQYNNENCVAYIDYNNDGQFTSNEMILTSSNAKTHTASFTVPASAPTCTPLRMRVVSDLGTTPGPCTQLAYGQAEDYTVYIRPAHSTSTVTVTASANPSCVTSAVTFTATPDQYAVSPTYQWYVNNTLVAGATGSTYTNSTLTNNSIVTVEMFYTTAATCGGTDSVFSAPFVVSRVNNLSASVSITTPTNPACTSDPMSFTAVPVNGGATPAYQWYVNNIAVAGATNATYTAPSGLNAGDLVKVIMTSSSSCVTNGPATSNVITVAHTNILIASVANTATGNPGCPGLLITFTAAPTNGGAAPTYQWMLNGSAIPGATNTTYASTALNNGDVVTVQMTSSSHCVTSGPVTSSPVTVTFTPLTATVNIAQTAGTNPSCAGKTITFTATAVNPGTTPTYDWKINGVSTGTNAITFTSITLATGDVVTCVLTSSNSCVANPVVTSNTLSIEIDQLDTTSVTTALTAGNNPGCADSVLAYTATAVNMGANPDYTWFVNGNPVANGNTYSSNSLADGDILTVRVIATATGCRTQDTVNSAQIAIVRLPTPGAPVISLIGTLLVANTSASVQWYGPNGLIAGATNPTYAPTEAGQYYCVATNGACSSGSSNILNITLLNVNTYNMSELSIFPNPTNGLLTLDWNGKSVSMKVDVYNSVGQGLLHEDISNTNRKVLDLSHFASGTYFVVLRDASGNTGTARVTLTK</sequence>
<evidence type="ECO:0000256" key="8">
    <source>
        <dbReference type="ARBA" id="ARBA00023157"/>
    </source>
</evidence>
<dbReference type="Gene3D" id="3.40.390.10">
    <property type="entry name" value="Collagenase (Catalytic Domain)"/>
    <property type="match status" value="1"/>
</dbReference>
<dbReference type="Pfam" id="PF20009">
    <property type="entry name" value="GEVED"/>
    <property type="match status" value="1"/>
</dbReference>
<organism evidence="13 14">
    <name type="scientific">Taibaiella soli</name>
    <dbReference type="NCBI Taxonomy" id="1649169"/>
    <lineage>
        <taxon>Bacteria</taxon>
        <taxon>Pseudomonadati</taxon>
        <taxon>Bacteroidota</taxon>
        <taxon>Chitinophagia</taxon>
        <taxon>Chitinophagales</taxon>
        <taxon>Chitinophagaceae</taxon>
        <taxon>Taibaiella</taxon>
    </lineage>
</organism>
<reference evidence="13 14" key="1">
    <citation type="submission" date="2018-06" db="EMBL/GenBank/DDBJ databases">
        <title>Mucibacter soli gen. nov., sp. nov., a new member of the family Chitinophagaceae producing mucin.</title>
        <authorList>
            <person name="Kim M.-K."/>
            <person name="Park S."/>
            <person name="Kim T.-S."/>
            <person name="Joung Y."/>
            <person name="Han J.-H."/>
            <person name="Kim S.B."/>
        </authorList>
    </citation>
    <scope>NUCLEOTIDE SEQUENCE [LARGE SCALE GENOMIC DNA]</scope>
    <source>
        <strain evidence="13 14">R1-15</strain>
    </source>
</reference>
<dbReference type="InterPro" id="IPR045474">
    <property type="entry name" value="GEVED"/>
</dbReference>
<dbReference type="OrthoDB" id="6385856at2"/>
<dbReference type="InterPro" id="IPR026444">
    <property type="entry name" value="Secre_tail"/>
</dbReference>
<evidence type="ECO:0000256" key="7">
    <source>
        <dbReference type="ARBA" id="ARBA00023049"/>
    </source>
</evidence>
<dbReference type="AlphaFoldDB" id="A0A2W2AWD8"/>
<keyword evidence="6" id="KW-0862">Zinc</keyword>
<evidence type="ECO:0000259" key="12">
    <source>
        <dbReference type="Pfam" id="PF20009"/>
    </source>
</evidence>
<evidence type="ECO:0008006" key="15">
    <source>
        <dbReference type="Google" id="ProtNLM"/>
    </source>
</evidence>
<evidence type="ECO:0000256" key="6">
    <source>
        <dbReference type="ARBA" id="ARBA00022833"/>
    </source>
</evidence>
<comment type="caution">
    <text evidence="13">The sequence shown here is derived from an EMBL/GenBank/DDBJ whole genome shotgun (WGS) entry which is preliminary data.</text>
</comment>
<proteinExistence type="inferred from homology"/>
<evidence type="ECO:0000256" key="5">
    <source>
        <dbReference type="ARBA" id="ARBA00022801"/>
    </source>
</evidence>
<dbReference type="SUPFAM" id="SSF55486">
    <property type="entry name" value="Metalloproteases ('zincins'), catalytic domain"/>
    <property type="match status" value="1"/>
</dbReference>
<evidence type="ECO:0000256" key="3">
    <source>
        <dbReference type="ARBA" id="ARBA00022723"/>
    </source>
</evidence>
<dbReference type="Proteomes" id="UP000248745">
    <property type="component" value="Unassembled WGS sequence"/>
</dbReference>
<evidence type="ECO:0000256" key="2">
    <source>
        <dbReference type="ARBA" id="ARBA00022670"/>
    </source>
</evidence>
<evidence type="ECO:0000313" key="14">
    <source>
        <dbReference type="Proteomes" id="UP000248745"/>
    </source>
</evidence>
<evidence type="ECO:0000313" key="13">
    <source>
        <dbReference type="EMBL" id="PZF72284.1"/>
    </source>
</evidence>
<feature type="domain" description="Peptidase M43 pregnancy-associated plasma-A" evidence="10">
    <location>
        <begin position="183"/>
        <end position="328"/>
    </location>
</feature>
<keyword evidence="7" id="KW-0482">Metalloprotease</keyword>
<keyword evidence="5" id="KW-0378">Hydrolase</keyword>
<evidence type="ECO:0000256" key="4">
    <source>
        <dbReference type="ARBA" id="ARBA00022729"/>
    </source>
</evidence>
<evidence type="ECO:0000256" key="9">
    <source>
        <dbReference type="SAM" id="SignalP"/>
    </source>
</evidence>
<dbReference type="GO" id="GO:0008237">
    <property type="term" value="F:metallopeptidase activity"/>
    <property type="evidence" value="ECO:0007669"/>
    <property type="project" value="UniProtKB-KW"/>
</dbReference>
<dbReference type="NCBIfam" id="TIGR04183">
    <property type="entry name" value="Por_Secre_tail"/>
    <property type="match status" value="1"/>
</dbReference>
<evidence type="ECO:0000259" key="10">
    <source>
        <dbReference type="Pfam" id="PF05572"/>
    </source>
</evidence>
<evidence type="ECO:0000259" key="11">
    <source>
        <dbReference type="Pfam" id="PF18962"/>
    </source>
</evidence>